<reference evidence="2" key="2">
    <citation type="submission" date="2022-08" db="UniProtKB">
        <authorList>
            <consortium name="EnsemblMetazoa"/>
        </authorList>
    </citation>
    <scope>IDENTIFICATION</scope>
    <source>
        <strain evidence="2">STECLA/ALBI9_A</strain>
    </source>
</reference>
<dbReference type="InterPro" id="IPR032071">
    <property type="entry name" value="DUF4806"/>
</dbReference>
<dbReference type="EnsemblMetazoa" id="AALB016718-RA">
    <property type="protein sequence ID" value="AALB016718-PA"/>
    <property type="gene ID" value="AALB016718"/>
</dbReference>
<protein>
    <recommendedName>
        <fullName evidence="1">DUF4806 domain-containing protein</fullName>
    </recommendedName>
</protein>
<evidence type="ECO:0000259" key="1">
    <source>
        <dbReference type="Pfam" id="PF16064"/>
    </source>
</evidence>
<reference evidence="2 3" key="1">
    <citation type="journal article" date="2017" name="G3 (Bethesda)">
        <title>The Physical Genome Mapping of Anopheles albimanus Corrected Scaffold Misassemblies and Identified Interarm Rearrangements in Genus Anopheles.</title>
        <authorList>
            <person name="Artemov G.N."/>
            <person name="Peery A.N."/>
            <person name="Jiang X."/>
            <person name="Tu Z."/>
            <person name="Stegniy V.N."/>
            <person name="Sharakhova M.V."/>
            <person name="Sharakhov I.V."/>
        </authorList>
    </citation>
    <scope>NUCLEOTIDE SEQUENCE [LARGE SCALE GENOMIC DNA]</scope>
    <source>
        <strain evidence="2 3">ALBI9_A</strain>
    </source>
</reference>
<feature type="domain" description="DUF4806" evidence="1">
    <location>
        <begin position="101"/>
        <end position="189"/>
    </location>
</feature>
<evidence type="ECO:0000313" key="3">
    <source>
        <dbReference type="Proteomes" id="UP000069272"/>
    </source>
</evidence>
<evidence type="ECO:0000313" key="2">
    <source>
        <dbReference type="EnsemblMetazoa" id="AALB016718-PA"/>
    </source>
</evidence>
<dbReference type="Pfam" id="PF16064">
    <property type="entry name" value="DUF4806"/>
    <property type="match status" value="1"/>
</dbReference>
<sequence length="270" mass="30298">MEVEVLEGEEVCYDHGYAVREDVSRWSSLFGMLSGISNRIEAISTEINSIDNRLKLCEEIQMETAASIGSEVETLKSQMAALKCVIETAEVDALIPSITDLIKPAKCKEDLDELEAKALDEQYKNELVQAIARIHGCNRIGEGATVCYQIIDFFFDRKFMLECSWSGESIKSGKHNQDAKIALSKYCNLIGLVHACVNVADSTYTQNECVQVIRMCLKNSKRRLKANRRRKSAAQIRKKKPTSEELAVKMIAEKQLRRLQATVGKKIGKS</sequence>
<dbReference type="AlphaFoldDB" id="A0A8W7K9Q8"/>
<proteinExistence type="predicted"/>
<accession>A0A8W7K9Q8</accession>
<name>A0A8W7K9Q8_ANOAL</name>
<organism evidence="2 3">
    <name type="scientific">Anopheles albimanus</name>
    <name type="common">New world malaria mosquito</name>
    <dbReference type="NCBI Taxonomy" id="7167"/>
    <lineage>
        <taxon>Eukaryota</taxon>
        <taxon>Metazoa</taxon>
        <taxon>Ecdysozoa</taxon>
        <taxon>Arthropoda</taxon>
        <taxon>Hexapoda</taxon>
        <taxon>Insecta</taxon>
        <taxon>Pterygota</taxon>
        <taxon>Neoptera</taxon>
        <taxon>Endopterygota</taxon>
        <taxon>Diptera</taxon>
        <taxon>Nematocera</taxon>
        <taxon>Culicoidea</taxon>
        <taxon>Culicidae</taxon>
        <taxon>Anophelinae</taxon>
        <taxon>Anopheles</taxon>
    </lineage>
</organism>
<dbReference type="Proteomes" id="UP000069272">
    <property type="component" value="Chromosome 2R"/>
</dbReference>
<keyword evidence="3" id="KW-1185">Reference proteome</keyword>